<dbReference type="EMBL" id="MN739634">
    <property type="protein sequence ID" value="QHT17366.1"/>
    <property type="molecule type" value="Genomic_DNA"/>
</dbReference>
<name>A0A6C0DKB2_9ZZZZ</name>
<organism evidence="1">
    <name type="scientific">viral metagenome</name>
    <dbReference type="NCBI Taxonomy" id="1070528"/>
    <lineage>
        <taxon>unclassified sequences</taxon>
        <taxon>metagenomes</taxon>
        <taxon>organismal metagenomes</taxon>
    </lineage>
</organism>
<protein>
    <submittedName>
        <fullName evidence="1">Uncharacterized protein</fullName>
    </submittedName>
</protein>
<evidence type="ECO:0000313" key="1">
    <source>
        <dbReference type="EMBL" id="QHT17366.1"/>
    </source>
</evidence>
<reference evidence="1" key="1">
    <citation type="journal article" date="2020" name="Nature">
        <title>Giant virus diversity and host interactions through global metagenomics.</title>
        <authorList>
            <person name="Schulz F."/>
            <person name="Roux S."/>
            <person name="Paez-Espino D."/>
            <person name="Jungbluth S."/>
            <person name="Walsh D.A."/>
            <person name="Denef V.J."/>
            <person name="McMahon K.D."/>
            <person name="Konstantinidis K.T."/>
            <person name="Eloe-Fadrosh E.A."/>
            <person name="Kyrpides N.C."/>
            <person name="Woyke T."/>
        </authorList>
    </citation>
    <scope>NUCLEOTIDE SEQUENCE</scope>
    <source>
        <strain evidence="1">GVMAG-M-3300023174-24</strain>
    </source>
</reference>
<sequence>MNFDLNINNYNKKELEDLFELPSVYNKDLLDEKEFTMKKNMIMNISIPEDKKAQIFSFIENAKNVILSSIHETFKNDIEVLEDVYNADFKLKPINVFESGGYHVVQEQNTHHYANAYVNNFVKGTINPIKQTTIRNTLNIDTRFRDNYYGSSSTNFQLDLPIKLSSILTMEMTAFEIPNSFMNISKQMGNNFFTIIVNVGEILEVGTVVIPTGNYTFADLIQYINNYISVVFKDKKYLKYIYFTNNITTISTSESLILGFSGSGQTIVGINSSYLNDNKGVNKDDELFNFSLRFDLNVDENPDDTPLPLKLGWMLGFRNGAYENNFAYVSEGLINLAGPKYVFLVIDDYNNNVNNGFYSAFTNSILNKNILARISLQPGSFNTTSSQNNLSVISYPRQYFGPVDIQKINVQLLDEYGRVLNLNNMDFSFCLSFQTVYDI</sequence>
<dbReference type="AlphaFoldDB" id="A0A6C0DKB2"/>
<proteinExistence type="predicted"/>
<accession>A0A6C0DKB2</accession>